<keyword evidence="1" id="KW-0812">Transmembrane</keyword>
<keyword evidence="1" id="KW-0472">Membrane</keyword>
<feature type="transmembrane region" description="Helical" evidence="1">
    <location>
        <begin position="12"/>
        <end position="32"/>
    </location>
</feature>
<dbReference type="AlphaFoldDB" id="A0AAF0QX35"/>
<reference evidence="2" key="1">
    <citation type="submission" date="2023-08" db="EMBL/GenBank/DDBJ databases">
        <title>A de novo genome assembly of Solanum verrucosum Schlechtendal, a Mexican diploid species geographically isolated from the other diploid A-genome species in potato relatives.</title>
        <authorList>
            <person name="Hosaka K."/>
        </authorList>
    </citation>
    <scope>NUCLEOTIDE SEQUENCE</scope>
    <source>
        <tissue evidence="2">Young leaves</tissue>
    </source>
</reference>
<evidence type="ECO:0000256" key="1">
    <source>
        <dbReference type="SAM" id="Phobius"/>
    </source>
</evidence>
<sequence>MLVGGDLGFLSSLVVAAFMAVFGSVSSFMVRWKWRRSVARRDEIKRCESLKEEDEVFVETPASSATISTSYSGSFN</sequence>
<evidence type="ECO:0000313" key="2">
    <source>
        <dbReference type="EMBL" id="WMV30853.1"/>
    </source>
</evidence>
<evidence type="ECO:0000313" key="3">
    <source>
        <dbReference type="Proteomes" id="UP001234989"/>
    </source>
</evidence>
<name>A0AAF0QX35_SOLVR</name>
<evidence type="ECO:0008006" key="4">
    <source>
        <dbReference type="Google" id="ProtNLM"/>
    </source>
</evidence>
<keyword evidence="1" id="KW-1133">Transmembrane helix</keyword>
<accession>A0AAF0QX35</accession>
<dbReference type="EMBL" id="CP133616">
    <property type="protein sequence ID" value="WMV30853.1"/>
    <property type="molecule type" value="Genomic_DNA"/>
</dbReference>
<gene>
    <name evidence="2" type="ORF">MTR67_024238</name>
</gene>
<proteinExistence type="predicted"/>
<keyword evidence="3" id="KW-1185">Reference proteome</keyword>
<organism evidence="2 3">
    <name type="scientific">Solanum verrucosum</name>
    <dbReference type="NCBI Taxonomy" id="315347"/>
    <lineage>
        <taxon>Eukaryota</taxon>
        <taxon>Viridiplantae</taxon>
        <taxon>Streptophyta</taxon>
        <taxon>Embryophyta</taxon>
        <taxon>Tracheophyta</taxon>
        <taxon>Spermatophyta</taxon>
        <taxon>Magnoliopsida</taxon>
        <taxon>eudicotyledons</taxon>
        <taxon>Gunneridae</taxon>
        <taxon>Pentapetalae</taxon>
        <taxon>asterids</taxon>
        <taxon>lamiids</taxon>
        <taxon>Solanales</taxon>
        <taxon>Solanaceae</taxon>
        <taxon>Solanoideae</taxon>
        <taxon>Solaneae</taxon>
        <taxon>Solanum</taxon>
    </lineage>
</organism>
<protein>
    <recommendedName>
        <fullName evidence="4">Transmembrane protein</fullName>
    </recommendedName>
</protein>
<dbReference type="Proteomes" id="UP001234989">
    <property type="component" value="Chromosome 5"/>
</dbReference>